<dbReference type="EMBL" id="JAIXNE010000003">
    <property type="protein sequence ID" value="MCA6075878.1"/>
    <property type="molecule type" value="Genomic_DNA"/>
</dbReference>
<keyword evidence="5" id="KW-1185">Reference proteome</keyword>
<evidence type="ECO:0000256" key="1">
    <source>
        <dbReference type="SAM" id="Phobius"/>
    </source>
</evidence>
<dbReference type="EMBL" id="JAIXNE010000004">
    <property type="protein sequence ID" value="MCA6077006.1"/>
    <property type="molecule type" value="Genomic_DNA"/>
</dbReference>
<protein>
    <submittedName>
        <fullName evidence="2">Uncharacterized protein</fullName>
    </submittedName>
</protein>
<organism evidence="2 5">
    <name type="scientific">Fulvivirga sedimenti</name>
    <dbReference type="NCBI Taxonomy" id="2879465"/>
    <lineage>
        <taxon>Bacteria</taxon>
        <taxon>Pseudomonadati</taxon>
        <taxon>Bacteroidota</taxon>
        <taxon>Cytophagia</taxon>
        <taxon>Cytophagales</taxon>
        <taxon>Fulvivirgaceae</taxon>
        <taxon>Fulvivirga</taxon>
    </lineage>
</organism>
<dbReference type="Proteomes" id="UP001139409">
    <property type="component" value="Unassembled WGS sequence"/>
</dbReference>
<sequence length="148" mass="16679">MKKDLNDIDKKQPFNVPEGYFNSLEDRIMARVEEEQKKEANPKVIKINTWIKYAVAASISILAIFFILNTNQDAAPTAEEILADIPDDAIVDYLAFSDLTADEIMDAASFTLSEADSLQTVNPLELTIEEIDVLLEEYSLYDLDSNKL</sequence>
<keyword evidence="1" id="KW-1133">Transmembrane helix</keyword>
<comment type="caution">
    <text evidence="2">The sequence shown here is derived from an EMBL/GenBank/DDBJ whole genome shotgun (WGS) entry which is preliminary data.</text>
</comment>
<keyword evidence="1" id="KW-0812">Transmembrane</keyword>
<dbReference type="AlphaFoldDB" id="A0A9X1KZH6"/>
<evidence type="ECO:0000313" key="3">
    <source>
        <dbReference type="EMBL" id="MCA6075878.1"/>
    </source>
</evidence>
<keyword evidence="1" id="KW-0472">Membrane</keyword>
<evidence type="ECO:0000313" key="2">
    <source>
        <dbReference type="EMBL" id="MCA6074701.1"/>
    </source>
</evidence>
<dbReference type="RefSeq" id="WP_225697814.1">
    <property type="nucleotide sequence ID" value="NZ_JAIXNE010000002.1"/>
</dbReference>
<reference evidence="2" key="1">
    <citation type="submission" date="2021-09" db="EMBL/GenBank/DDBJ databases">
        <title>Fulvivirga sp. isolated from coastal sediment.</title>
        <authorList>
            <person name="Yu H."/>
        </authorList>
    </citation>
    <scope>NUCLEOTIDE SEQUENCE</scope>
    <source>
        <strain evidence="2">1062</strain>
    </source>
</reference>
<accession>A0A9X1KZH6</accession>
<evidence type="ECO:0000313" key="5">
    <source>
        <dbReference type="Proteomes" id="UP001139409"/>
    </source>
</evidence>
<feature type="transmembrane region" description="Helical" evidence="1">
    <location>
        <begin position="50"/>
        <end position="68"/>
    </location>
</feature>
<dbReference type="EMBL" id="JAIXNE010000002">
    <property type="protein sequence ID" value="MCA6074701.1"/>
    <property type="molecule type" value="Genomic_DNA"/>
</dbReference>
<name>A0A9X1KZH6_9BACT</name>
<evidence type="ECO:0000313" key="4">
    <source>
        <dbReference type="EMBL" id="MCA6077006.1"/>
    </source>
</evidence>
<gene>
    <name evidence="2" type="ORF">LDX50_07455</name>
    <name evidence="3" type="ORF">LDX50_13425</name>
    <name evidence="4" type="ORF">LDX50_19145</name>
</gene>
<proteinExistence type="predicted"/>